<dbReference type="Proteomes" id="UP000070810">
    <property type="component" value="Unassembled WGS sequence"/>
</dbReference>
<dbReference type="PANTHER" id="PTHR48107">
    <property type="entry name" value="NADPH-DEPENDENT ALDEHYDE REDUCTASE-LIKE PROTEIN, CHLOROPLASTIC-RELATED"/>
    <property type="match status" value="1"/>
</dbReference>
<feature type="region of interest" description="Disordered" evidence="3">
    <location>
        <begin position="1"/>
        <end position="67"/>
    </location>
</feature>
<dbReference type="PRINTS" id="PR00081">
    <property type="entry name" value="GDHRDH"/>
</dbReference>
<evidence type="ECO:0000313" key="4">
    <source>
        <dbReference type="EMBL" id="KTR87343.1"/>
    </source>
</evidence>
<proteinExistence type="inferred from homology"/>
<evidence type="ECO:0000256" key="2">
    <source>
        <dbReference type="ARBA" id="ARBA00023002"/>
    </source>
</evidence>
<dbReference type="Pfam" id="PF13561">
    <property type="entry name" value="adh_short_C2"/>
    <property type="match status" value="1"/>
</dbReference>
<name>A0A147ESE8_9MICO</name>
<organism evidence="4 5">
    <name type="scientific">Leucobacter chromiiresistens</name>
    <dbReference type="NCBI Taxonomy" id="1079994"/>
    <lineage>
        <taxon>Bacteria</taxon>
        <taxon>Bacillati</taxon>
        <taxon>Actinomycetota</taxon>
        <taxon>Actinomycetes</taxon>
        <taxon>Micrococcales</taxon>
        <taxon>Microbacteriaceae</taxon>
        <taxon>Leucobacter</taxon>
    </lineage>
</organism>
<dbReference type="GO" id="GO:0016614">
    <property type="term" value="F:oxidoreductase activity, acting on CH-OH group of donors"/>
    <property type="evidence" value="ECO:0007669"/>
    <property type="project" value="UniProtKB-ARBA"/>
</dbReference>
<evidence type="ECO:0000313" key="5">
    <source>
        <dbReference type="Proteomes" id="UP000070810"/>
    </source>
</evidence>
<dbReference type="PANTHER" id="PTHR48107:SF16">
    <property type="entry name" value="NADPH-DEPENDENT ALDEHYDE REDUCTASE 1, CHLOROPLASTIC"/>
    <property type="match status" value="1"/>
</dbReference>
<gene>
    <name evidence="4" type="ORF">NS354_00670</name>
</gene>
<dbReference type="InterPro" id="IPR020904">
    <property type="entry name" value="Sc_DH/Rdtase_CS"/>
</dbReference>
<dbReference type="EMBL" id="LDRK01000005">
    <property type="protein sequence ID" value="KTR87343.1"/>
    <property type="molecule type" value="Genomic_DNA"/>
</dbReference>
<comment type="caution">
    <text evidence="4">The sequence shown here is derived from an EMBL/GenBank/DDBJ whole genome shotgun (WGS) entry which is preliminary data.</text>
</comment>
<keyword evidence="5" id="KW-1185">Reference proteome</keyword>
<reference evidence="4 5" key="1">
    <citation type="journal article" date="2016" name="Front. Microbiol.">
        <title>Genomic Resource of Rice Seed Associated Bacteria.</title>
        <authorList>
            <person name="Midha S."/>
            <person name="Bansal K."/>
            <person name="Sharma S."/>
            <person name="Kumar N."/>
            <person name="Patil P.P."/>
            <person name="Chaudhry V."/>
            <person name="Patil P.B."/>
        </authorList>
    </citation>
    <scope>NUCLEOTIDE SEQUENCE [LARGE SCALE GENOMIC DNA]</scope>
    <source>
        <strain evidence="4 5">NS354</strain>
    </source>
</reference>
<sequence>MTGAPNAAQPPQTERTHDRGGRMTPNMDPRTKYPKAPLPQQEQSSQPGLTEPMQPAPDHGEDTYTGNGRLAGMRALITGGDSGIGRAVAIAFAREGADVAIAYLPEEHEDAQATLEQIEQANRKGVLLPGDLRHETDCVEAVRRTVDELGGLDILVLNAATQREREPNAEITRDAVENVFSTNLVAPILLFREAAPHLQPGSSVIVSASVQAYNPSPDLLDYAMTKAGLVAFTQALAEQQGERGVRVNAVAPGPIWTPLIPATGWDEKQVHFGEDTPLGRPGQPAELAGAYVYLASEDASYVSGAVLPVTGGKHL</sequence>
<protein>
    <submittedName>
        <fullName evidence="4">Oxidoreductase</fullName>
    </submittedName>
</protein>
<keyword evidence="2" id="KW-0560">Oxidoreductase</keyword>
<evidence type="ECO:0000256" key="3">
    <source>
        <dbReference type="SAM" id="MobiDB-lite"/>
    </source>
</evidence>
<dbReference type="PATRIC" id="fig|1079994.3.peg.1902"/>
<dbReference type="InterPro" id="IPR002347">
    <property type="entry name" value="SDR_fam"/>
</dbReference>
<dbReference type="Gene3D" id="3.40.50.720">
    <property type="entry name" value="NAD(P)-binding Rossmann-like Domain"/>
    <property type="match status" value="1"/>
</dbReference>
<dbReference type="AlphaFoldDB" id="A0A147ESE8"/>
<dbReference type="PROSITE" id="PS00061">
    <property type="entry name" value="ADH_SHORT"/>
    <property type="match status" value="1"/>
</dbReference>
<dbReference type="SUPFAM" id="SSF51735">
    <property type="entry name" value="NAD(P)-binding Rossmann-fold domains"/>
    <property type="match status" value="1"/>
</dbReference>
<dbReference type="FunFam" id="3.40.50.720:FF:000084">
    <property type="entry name" value="Short-chain dehydrogenase reductase"/>
    <property type="match status" value="1"/>
</dbReference>
<comment type="similarity">
    <text evidence="1">Belongs to the short-chain dehydrogenases/reductases (SDR) family.</text>
</comment>
<dbReference type="InterPro" id="IPR036291">
    <property type="entry name" value="NAD(P)-bd_dom_sf"/>
</dbReference>
<accession>A0A147ESE8</accession>
<evidence type="ECO:0000256" key="1">
    <source>
        <dbReference type="ARBA" id="ARBA00006484"/>
    </source>
</evidence>